<name>A0A2M7WVV8_UNCKA</name>
<gene>
    <name evidence="1" type="ORF">CO181_04525</name>
</gene>
<evidence type="ECO:0000313" key="2">
    <source>
        <dbReference type="Proteomes" id="UP000230538"/>
    </source>
</evidence>
<sequence length="149" mass="16747">MFFKEVTMKKSLGINLAELKGGEEESEQALTKIYIEKPPDEETLRLKGKLYALISLASADSLKLKDFLDKALEELKIEYYGDTQDNVLKSLERGIKKAYFYVQAEIQAKGILTEGVDFNIVVAILWGNVLYLGQLGLTKVAILREGNLK</sequence>
<dbReference type="Proteomes" id="UP000230538">
    <property type="component" value="Unassembled WGS sequence"/>
</dbReference>
<accession>A0A2M7WVV8</accession>
<comment type="caution">
    <text evidence="1">The sequence shown here is derived from an EMBL/GenBank/DDBJ whole genome shotgun (WGS) entry which is preliminary data.</text>
</comment>
<dbReference type="AlphaFoldDB" id="A0A2M7WVV8"/>
<feature type="non-terminal residue" evidence="1">
    <location>
        <position position="149"/>
    </location>
</feature>
<dbReference type="EMBL" id="PFXB01000123">
    <property type="protein sequence ID" value="PJA37195.1"/>
    <property type="molecule type" value="Genomic_DNA"/>
</dbReference>
<organism evidence="1 2">
    <name type="scientific">candidate division WWE3 bacterium CG_4_9_14_3_um_filter_43_9</name>
    <dbReference type="NCBI Taxonomy" id="1975082"/>
    <lineage>
        <taxon>Bacteria</taxon>
        <taxon>Katanobacteria</taxon>
    </lineage>
</organism>
<evidence type="ECO:0000313" key="1">
    <source>
        <dbReference type="EMBL" id="PJA37195.1"/>
    </source>
</evidence>
<proteinExistence type="predicted"/>
<protein>
    <submittedName>
        <fullName evidence="1">Uncharacterized protein</fullName>
    </submittedName>
</protein>
<reference evidence="2" key="1">
    <citation type="submission" date="2017-09" db="EMBL/GenBank/DDBJ databases">
        <title>Depth-based differentiation of microbial function through sediment-hosted aquifers and enrichment of novel symbionts in the deep terrestrial subsurface.</title>
        <authorList>
            <person name="Probst A.J."/>
            <person name="Ladd B."/>
            <person name="Jarett J.K."/>
            <person name="Geller-Mcgrath D.E."/>
            <person name="Sieber C.M.K."/>
            <person name="Emerson J.B."/>
            <person name="Anantharaman K."/>
            <person name="Thomas B.C."/>
            <person name="Malmstrom R."/>
            <person name="Stieglmeier M."/>
            <person name="Klingl A."/>
            <person name="Woyke T."/>
            <person name="Ryan C.M."/>
            <person name="Banfield J.F."/>
        </authorList>
    </citation>
    <scope>NUCLEOTIDE SEQUENCE [LARGE SCALE GENOMIC DNA]</scope>
</reference>